<sequence>MLWPSVLAALGLSILCSLGVWQLQRAEWKGALLDRVGQAVEAAPVPLAQALRAPDPAYAHVRLQGRFLHGEERYVFTSRDRVPGVLVFTPFVPDGQEEGQPVILVNRGFVPEPLRNPEVRQEGQVPAPATVTGILRPGESSGLFVPDPQERTRTAYAIDLEVLAGLGEVSVRTDWFVEADESPVPGGLPRGRDPATIVASIPNNHLSYAATWFSLALVLAGVYVAWHIREGRLGRAA</sequence>
<proteinExistence type="inferred from homology"/>
<dbReference type="PROSITE" id="PS50895">
    <property type="entry name" value="SURF1"/>
    <property type="match status" value="1"/>
</dbReference>
<evidence type="ECO:0000313" key="8">
    <source>
        <dbReference type="Proteomes" id="UP001055804"/>
    </source>
</evidence>
<keyword evidence="6" id="KW-1003">Cell membrane</keyword>
<dbReference type="PANTHER" id="PTHR23427:SF2">
    <property type="entry name" value="SURFEIT LOCUS PROTEIN 1"/>
    <property type="match status" value="1"/>
</dbReference>
<comment type="subcellular location">
    <subcellularLocation>
        <location evidence="6">Cell membrane</location>
        <topology evidence="6">Multi-pass membrane protein</topology>
    </subcellularLocation>
    <subcellularLocation>
        <location evidence="1">Membrane</location>
    </subcellularLocation>
</comment>
<evidence type="ECO:0000256" key="3">
    <source>
        <dbReference type="ARBA" id="ARBA00022692"/>
    </source>
</evidence>
<keyword evidence="8" id="KW-1185">Reference proteome</keyword>
<dbReference type="Proteomes" id="UP001055804">
    <property type="component" value="Unassembled WGS sequence"/>
</dbReference>
<organism evidence="7 8">
    <name type="scientific">Futiania mangrovi</name>
    <dbReference type="NCBI Taxonomy" id="2959716"/>
    <lineage>
        <taxon>Bacteria</taxon>
        <taxon>Pseudomonadati</taxon>
        <taxon>Pseudomonadota</taxon>
        <taxon>Alphaproteobacteria</taxon>
        <taxon>Futianiales</taxon>
        <taxon>Futianiaceae</taxon>
        <taxon>Futiania</taxon>
    </lineage>
</organism>
<evidence type="ECO:0000256" key="5">
    <source>
        <dbReference type="ARBA" id="ARBA00023136"/>
    </source>
</evidence>
<keyword evidence="4 6" id="KW-1133">Transmembrane helix</keyword>
<keyword evidence="5 6" id="KW-0472">Membrane</keyword>
<keyword evidence="3 6" id="KW-0812">Transmembrane</keyword>
<name>A0A9J6PDX5_9PROT</name>
<comment type="similarity">
    <text evidence="2 6">Belongs to the SURF1 family.</text>
</comment>
<reference evidence="7" key="1">
    <citation type="submission" date="2022-06" db="EMBL/GenBank/DDBJ databases">
        <title>Isolation and Genomics of Futiania mangrovii gen. nov., sp. nov., a Rare and Metabolically-versatile member in the Class Alphaproteobacteria.</title>
        <authorList>
            <person name="Liu L."/>
            <person name="Huang W.-C."/>
            <person name="Pan J."/>
            <person name="Li J."/>
            <person name="Huang Y."/>
            <person name="Du H."/>
            <person name="Liu Y."/>
            <person name="Li M."/>
        </authorList>
    </citation>
    <scope>NUCLEOTIDE SEQUENCE</scope>
    <source>
        <strain evidence="7">FT118</strain>
    </source>
</reference>
<evidence type="ECO:0000256" key="4">
    <source>
        <dbReference type="ARBA" id="ARBA00022989"/>
    </source>
</evidence>
<feature type="transmembrane region" description="Helical" evidence="6">
    <location>
        <begin position="206"/>
        <end position="226"/>
    </location>
</feature>
<dbReference type="CDD" id="cd06662">
    <property type="entry name" value="SURF1"/>
    <property type="match status" value="1"/>
</dbReference>
<evidence type="ECO:0000256" key="1">
    <source>
        <dbReference type="ARBA" id="ARBA00004370"/>
    </source>
</evidence>
<comment type="caution">
    <text evidence="7">The sequence shown here is derived from an EMBL/GenBank/DDBJ whole genome shotgun (WGS) entry which is preliminary data.</text>
</comment>
<protein>
    <recommendedName>
        <fullName evidence="6">SURF1-like protein</fullName>
    </recommendedName>
</protein>
<accession>A0A9J6PDX5</accession>
<dbReference type="Pfam" id="PF02104">
    <property type="entry name" value="SURF1"/>
    <property type="match status" value="1"/>
</dbReference>
<dbReference type="RefSeq" id="WP_269333568.1">
    <property type="nucleotide sequence ID" value="NZ_JAMZFT010000003.1"/>
</dbReference>
<evidence type="ECO:0000256" key="2">
    <source>
        <dbReference type="ARBA" id="ARBA00007165"/>
    </source>
</evidence>
<dbReference type="AlphaFoldDB" id="A0A9J6PDX5"/>
<evidence type="ECO:0000313" key="7">
    <source>
        <dbReference type="EMBL" id="MCP1337605.1"/>
    </source>
</evidence>
<dbReference type="EMBL" id="JAMZFT010000003">
    <property type="protein sequence ID" value="MCP1337605.1"/>
    <property type="molecule type" value="Genomic_DNA"/>
</dbReference>
<dbReference type="PANTHER" id="PTHR23427">
    <property type="entry name" value="SURFEIT LOCUS PROTEIN"/>
    <property type="match status" value="1"/>
</dbReference>
<evidence type="ECO:0000256" key="6">
    <source>
        <dbReference type="RuleBase" id="RU363076"/>
    </source>
</evidence>
<dbReference type="GO" id="GO:0005886">
    <property type="term" value="C:plasma membrane"/>
    <property type="evidence" value="ECO:0007669"/>
    <property type="project" value="UniProtKB-SubCell"/>
</dbReference>
<comment type="caution">
    <text evidence="6">Lacks conserved residue(s) required for the propagation of feature annotation.</text>
</comment>
<dbReference type="InterPro" id="IPR045214">
    <property type="entry name" value="Surf1/Surf4"/>
</dbReference>
<dbReference type="InterPro" id="IPR002994">
    <property type="entry name" value="Surf1/Shy1"/>
</dbReference>
<gene>
    <name evidence="7" type="ORF">NJQ99_14375</name>
</gene>